<comment type="subunit">
    <text evidence="5">Homotetramer, a dimer of dimers. One homotetramer interacts with 1 SecA dimer.</text>
</comment>
<evidence type="ECO:0000256" key="2">
    <source>
        <dbReference type="ARBA" id="ARBA00022448"/>
    </source>
</evidence>
<organism evidence="6 7">
    <name type="scientific">Paraferrimonas sedimenticola</name>
    <dbReference type="NCBI Taxonomy" id="375674"/>
    <lineage>
        <taxon>Bacteria</taxon>
        <taxon>Pseudomonadati</taxon>
        <taxon>Pseudomonadota</taxon>
        <taxon>Gammaproteobacteria</taxon>
        <taxon>Alteromonadales</taxon>
        <taxon>Ferrimonadaceae</taxon>
        <taxon>Paraferrimonas</taxon>
    </lineage>
</organism>
<dbReference type="Gene3D" id="3.10.420.10">
    <property type="entry name" value="SecB-like"/>
    <property type="match status" value="1"/>
</dbReference>
<evidence type="ECO:0000313" key="6">
    <source>
        <dbReference type="EMBL" id="GLP97775.1"/>
    </source>
</evidence>
<evidence type="ECO:0000256" key="4">
    <source>
        <dbReference type="ARBA" id="ARBA00023010"/>
    </source>
</evidence>
<keyword evidence="7" id="KW-1185">Reference proteome</keyword>
<dbReference type="GO" id="GO:0006457">
    <property type="term" value="P:protein folding"/>
    <property type="evidence" value="ECO:0007669"/>
    <property type="project" value="UniProtKB-UniRule"/>
</dbReference>
<dbReference type="InterPro" id="IPR035958">
    <property type="entry name" value="SecB-like_sf"/>
</dbReference>
<dbReference type="PANTHER" id="PTHR36918:SF1">
    <property type="entry name" value="PROTEIN-EXPORT PROTEIN SECB"/>
    <property type="match status" value="1"/>
</dbReference>
<keyword evidence="4 5" id="KW-0811">Translocation</keyword>
<keyword evidence="5" id="KW-0143">Chaperone</keyword>
<dbReference type="Proteomes" id="UP001161422">
    <property type="component" value="Unassembled WGS sequence"/>
</dbReference>
<dbReference type="AlphaFoldDB" id="A0AA37RXY6"/>
<dbReference type="PANTHER" id="PTHR36918">
    <property type="match status" value="1"/>
</dbReference>
<dbReference type="Pfam" id="PF02556">
    <property type="entry name" value="SecB"/>
    <property type="match status" value="1"/>
</dbReference>
<dbReference type="NCBIfam" id="NF004393">
    <property type="entry name" value="PRK05751.1-4"/>
    <property type="match status" value="1"/>
</dbReference>
<reference evidence="6" key="1">
    <citation type="journal article" date="2014" name="Int. J. Syst. Evol. Microbiol.">
        <title>Complete genome sequence of Corynebacterium casei LMG S-19264T (=DSM 44701T), isolated from a smear-ripened cheese.</title>
        <authorList>
            <consortium name="US DOE Joint Genome Institute (JGI-PGF)"/>
            <person name="Walter F."/>
            <person name="Albersmeier A."/>
            <person name="Kalinowski J."/>
            <person name="Ruckert C."/>
        </authorList>
    </citation>
    <scope>NUCLEOTIDE SEQUENCE</scope>
    <source>
        <strain evidence="6">NBRC 101628</strain>
    </source>
</reference>
<dbReference type="GO" id="GO:0051082">
    <property type="term" value="F:unfolded protein binding"/>
    <property type="evidence" value="ECO:0007669"/>
    <property type="project" value="InterPro"/>
</dbReference>
<sequence>MAEQANNNEQAAAEQQAGPQFNIQRIYTKDISFETPNSPAIFQKEWTPEVKLDLDTRSEKLADDVYEVVLSLTVTAKIGEETAFLCEVQQAGIFAIQGLNEQQLAHSLGAYCPNTLFPYAREAIGSLVARGTFPQLNLAPVNFDALFAQYVAQRQQAEAEQNNDAQA</sequence>
<evidence type="ECO:0000256" key="5">
    <source>
        <dbReference type="HAMAP-Rule" id="MF_00821"/>
    </source>
</evidence>
<dbReference type="HAMAP" id="MF_00821">
    <property type="entry name" value="SecB"/>
    <property type="match status" value="1"/>
</dbReference>
<reference evidence="6" key="2">
    <citation type="submission" date="2023-01" db="EMBL/GenBank/DDBJ databases">
        <title>Draft genome sequence of Paraferrimonas sedimenticola strain NBRC 101628.</title>
        <authorList>
            <person name="Sun Q."/>
            <person name="Mori K."/>
        </authorList>
    </citation>
    <scope>NUCLEOTIDE SEQUENCE</scope>
    <source>
        <strain evidence="6">NBRC 101628</strain>
    </source>
</reference>
<keyword evidence="3 5" id="KW-0653">Protein transport</keyword>
<dbReference type="NCBIfam" id="TIGR00809">
    <property type="entry name" value="secB"/>
    <property type="match status" value="1"/>
</dbReference>
<comment type="caution">
    <text evidence="6">The sequence shown here is derived from an EMBL/GenBank/DDBJ whole genome shotgun (WGS) entry which is preliminary data.</text>
</comment>
<gene>
    <name evidence="5 6" type="primary">secB</name>
    <name evidence="6" type="ORF">GCM10007895_30820</name>
</gene>
<accession>A0AA37RXY6</accession>
<evidence type="ECO:0000256" key="1">
    <source>
        <dbReference type="ARBA" id="ARBA00009990"/>
    </source>
</evidence>
<comment type="function">
    <text evidence="5">One of the proteins required for the normal export of preproteins out of the cell cytoplasm. It is a molecular chaperone that binds to a subset of precursor proteins, maintaining them in a translocation-competent state. It also specifically binds to its receptor SecA.</text>
</comment>
<comment type="similarity">
    <text evidence="1 5">Belongs to the SecB family.</text>
</comment>
<evidence type="ECO:0000256" key="3">
    <source>
        <dbReference type="ARBA" id="ARBA00022927"/>
    </source>
</evidence>
<name>A0AA37RXY6_9GAMM</name>
<evidence type="ECO:0000313" key="7">
    <source>
        <dbReference type="Proteomes" id="UP001161422"/>
    </source>
</evidence>
<dbReference type="InterPro" id="IPR003708">
    <property type="entry name" value="SecB"/>
</dbReference>
<dbReference type="GO" id="GO:0051262">
    <property type="term" value="P:protein tetramerization"/>
    <property type="evidence" value="ECO:0007669"/>
    <property type="project" value="InterPro"/>
</dbReference>
<proteinExistence type="inferred from homology"/>
<dbReference type="EMBL" id="BSNC01000011">
    <property type="protein sequence ID" value="GLP97775.1"/>
    <property type="molecule type" value="Genomic_DNA"/>
</dbReference>
<keyword evidence="2 5" id="KW-0813">Transport</keyword>
<dbReference type="SUPFAM" id="SSF54611">
    <property type="entry name" value="SecB-like"/>
    <property type="match status" value="1"/>
</dbReference>
<dbReference type="PRINTS" id="PR01594">
    <property type="entry name" value="SECBCHAPRONE"/>
</dbReference>
<comment type="subcellular location">
    <subcellularLocation>
        <location evidence="5">Cytoplasm</location>
    </subcellularLocation>
</comment>
<dbReference type="GO" id="GO:0015031">
    <property type="term" value="P:protein transport"/>
    <property type="evidence" value="ECO:0007669"/>
    <property type="project" value="UniProtKB-UniRule"/>
</dbReference>
<dbReference type="RefSeq" id="WP_095507091.1">
    <property type="nucleotide sequence ID" value="NZ_BSNC01000011.1"/>
</dbReference>
<keyword evidence="5" id="KW-0963">Cytoplasm</keyword>
<protein>
    <recommendedName>
        <fullName evidence="5">Protein-export protein SecB</fullName>
    </recommendedName>
</protein>
<dbReference type="GO" id="GO:0005737">
    <property type="term" value="C:cytoplasm"/>
    <property type="evidence" value="ECO:0007669"/>
    <property type="project" value="UniProtKB-SubCell"/>
</dbReference>